<dbReference type="EMBL" id="JQ335997">
    <property type="protein sequence ID" value="AFN84590.1"/>
    <property type="molecule type" value="Genomic_DNA"/>
</dbReference>
<keyword evidence="1" id="KW-0472">Membrane</keyword>
<name>I7AVI3_9BACT</name>
<accession>I7AVI3</accession>
<reference evidence="2" key="1">
    <citation type="submission" date="2011-12" db="EMBL/GenBank/DDBJ databases">
        <authorList>
            <person name="Lu H.-P."/>
            <person name="Wang Y.-B."/>
            <person name="Huang S.-W."/>
            <person name="Lin C.-Y."/>
            <person name="Wu M."/>
            <person name="Hsieh C.-H."/>
            <person name="Yu H.-T."/>
        </authorList>
    </citation>
    <scope>NUCLEOTIDE SEQUENCE</scope>
</reference>
<proteinExistence type="predicted"/>
<protein>
    <recommendedName>
        <fullName evidence="3">Holin</fullName>
    </recommendedName>
</protein>
<reference evidence="2" key="2">
    <citation type="journal article" date="2012" name="BMC Genomics">
        <title>Metagenomic analysis reveals a functional signature for biomass degradation by cecal microbiota in the leaf-eating flying squirrel (Petaurista alborufus lena).</title>
        <authorList>
            <person name="Lu H.P."/>
            <person name="Wang Y.B."/>
            <person name="Huang S.W."/>
            <person name="Lin C.Y."/>
            <person name="Wu M."/>
            <person name="Hsieh C.H."/>
            <person name="Yu H.T."/>
        </authorList>
    </citation>
    <scope>NUCLEOTIDE SEQUENCE</scope>
</reference>
<evidence type="ECO:0000313" key="2">
    <source>
        <dbReference type="EMBL" id="AFN84590.1"/>
    </source>
</evidence>
<feature type="transmembrane region" description="Helical" evidence="1">
    <location>
        <begin position="42"/>
        <end position="62"/>
    </location>
</feature>
<keyword evidence="1" id="KW-0812">Transmembrane</keyword>
<sequence length="76" mass="7859">MKKLRKFGEWAYRAARTFLQAVAGCVVTNAVGALCGVDVDYIRTALLGLIASAVAAGVAAVMNLPSGEDGNEEVMG</sequence>
<evidence type="ECO:0000256" key="1">
    <source>
        <dbReference type="SAM" id="Phobius"/>
    </source>
</evidence>
<dbReference type="AlphaFoldDB" id="I7AVI3"/>
<keyword evidence="1" id="KW-1133">Transmembrane helix</keyword>
<organism evidence="2">
    <name type="scientific">uncultured bacterium scaffold00056</name>
    <dbReference type="NCBI Taxonomy" id="1132475"/>
    <lineage>
        <taxon>Bacteria</taxon>
        <taxon>environmental samples</taxon>
    </lineage>
</organism>
<evidence type="ECO:0008006" key="3">
    <source>
        <dbReference type="Google" id="ProtNLM"/>
    </source>
</evidence>